<name>A0A182XU00_ANOQN</name>
<organism evidence="1 2">
    <name type="scientific">Anopheles quadriannulatus</name>
    <name type="common">Mosquito</name>
    <dbReference type="NCBI Taxonomy" id="34691"/>
    <lineage>
        <taxon>Eukaryota</taxon>
        <taxon>Metazoa</taxon>
        <taxon>Ecdysozoa</taxon>
        <taxon>Arthropoda</taxon>
        <taxon>Hexapoda</taxon>
        <taxon>Insecta</taxon>
        <taxon>Pterygota</taxon>
        <taxon>Neoptera</taxon>
        <taxon>Endopterygota</taxon>
        <taxon>Diptera</taxon>
        <taxon>Nematocera</taxon>
        <taxon>Culicoidea</taxon>
        <taxon>Culicidae</taxon>
        <taxon>Anophelinae</taxon>
        <taxon>Anopheles</taxon>
    </lineage>
</organism>
<evidence type="ECO:0000313" key="1">
    <source>
        <dbReference type="EnsemblMetazoa" id="AQUA015281-PA"/>
    </source>
</evidence>
<dbReference type="AlphaFoldDB" id="A0A182XU00"/>
<sequence>MKRLCLCFAPVQSVVISFDRPGWIQFFENKGKGDKGGQVVEC</sequence>
<reference evidence="1" key="1">
    <citation type="submission" date="2020-05" db="UniProtKB">
        <authorList>
            <consortium name="EnsemblMetazoa"/>
        </authorList>
    </citation>
    <scope>IDENTIFICATION</scope>
    <source>
        <strain evidence="1">SANGQUA</strain>
    </source>
</reference>
<evidence type="ECO:0000313" key="2">
    <source>
        <dbReference type="Proteomes" id="UP000076407"/>
    </source>
</evidence>
<dbReference type="EnsemblMetazoa" id="AQUA015281-RA">
    <property type="protein sequence ID" value="AQUA015281-PA"/>
    <property type="gene ID" value="AQUA015281"/>
</dbReference>
<dbReference type="Proteomes" id="UP000076407">
    <property type="component" value="Unassembled WGS sequence"/>
</dbReference>
<protein>
    <submittedName>
        <fullName evidence="1">Uncharacterized protein</fullName>
    </submittedName>
</protein>
<keyword evidence="2" id="KW-1185">Reference proteome</keyword>
<dbReference type="VEuPathDB" id="VectorBase:AQUA015281"/>
<proteinExistence type="predicted"/>
<accession>A0A182XU00</accession>